<dbReference type="EMBL" id="BAUT01000018">
    <property type="protein sequence ID" value="GAE26105.1"/>
    <property type="molecule type" value="Genomic_DNA"/>
</dbReference>
<dbReference type="OrthoDB" id="9805307at2"/>
<proteinExistence type="inferred from homology"/>
<protein>
    <submittedName>
        <fullName evidence="4">Hydrolase</fullName>
    </submittedName>
</protein>
<keyword evidence="5" id="KW-1185">Reference proteome</keyword>
<evidence type="ECO:0000313" key="5">
    <source>
        <dbReference type="Proteomes" id="UP000018890"/>
    </source>
</evidence>
<comment type="caution">
    <text evidence="4">The sequence shown here is derived from an EMBL/GenBank/DDBJ whole genome shotgun (WGS) entry which is preliminary data.</text>
</comment>
<dbReference type="InterPro" id="IPR036663">
    <property type="entry name" value="Fumarylacetoacetase_C_sf"/>
</dbReference>
<evidence type="ECO:0000259" key="3">
    <source>
        <dbReference type="Pfam" id="PF01557"/>
    </source>
</evidence>
<reference evidence="4" key="1">
    <citation type="journal article" date="2014" name="Genome Announc.">
        <title>Draft Genome Sequences of Three Alkaliphilic Bacillus Strains, Bacillus wakoensis JCM 9140T, Bacillus akibai JCM 9157T, and Bacillus hemicellulosilyticus JCM 9152T.</title>
        <authorList>
            <person name="Yuki M."/>
            <person name="Oshima K."/>
            <person name="Suda W."/>
            <person name="Oshida Y."/>
            <person name="Kitamura K."/>
            <person name="Iida T."/>
            <person name="Hattori M."/>
            <person name="Ohkuma M."/>
        </authorList>
    </citation>
    <scope>NUCLEOTIDE SEQUENCE [LARGE SCALE GENOMIC DNA]</scope>
    <source>
        <strain evidence="4">JCM 9140</strain>
    </source>
</reference>
<dbReference type="GO" id="GO:0018773">
    <property type="term" value="F:acetylpyruvate hydrolase activity"/>
    <property type="evidence" value="ECO:0007669"/>
    <property type="project" value="TreeGrafter"/>
</dbReference>
<evidence type="ECO:0000256" key="2">
    <source>
        <dbReference type="ARBA" id="ARBA00022723"/>
    </source>
</evidence>
<dbReference type="Pfam" id="PF01557">
    <property type="entry name" value="FAA_hydrolase"/>
    <property type="match status" value="1"/>
</dbReference>
<name>W4Q2E0_9BACI</name>
<gene>
    <name evidence="4" type="ORF">JCM9140_2133</name>
</gene>
<dbReference type="AlphaFoldDB" id="W4Q2E0"/>
<dbReference type="InterPro" id="IPR011234">
    <property type="entry name" value="Fumarylacetoacetase-like_C"/>
</dbReference>
<dbReference type="STRING" id="1236970.JCM9140_2133"/>
<evidence type="ECO:0000256" key="1">
    <source>
        <dbReference type="ARBA" id="ARBA00010211"/>
    </source>
</evidence>
<dbReference type="PANTHER" id="PTHR11820:SF7">
    <property type="entry name" value="ACYLPYRUVASE FAHD1, MITOCHONDRIAL"/>
    <property type="match status" value="1"/>
</dbReference>
<keyword evidence="2" id="KW-0479">Metal-binding</keyword>
<evidence type="ECO:0000313" key="4">
    <source>
        <dbReference type="EMBL" id="GAE26105.1"/>
    </source>
</evidence>
<dbReference type="GO" id="GO:0046872">
    <property type="term" value="F:metal ion binding"/>
    <property type="evidence" value="ECO:0007669"/>
    <property type="project" value="UniProtKB-KW"/>
</dbReference>
<keyword evidence="4" id="KW-0378">Hydrolase</keyword>
<dbReference type="SUPFAM" id="SSF56529">
    <property type="entry name" value="FAH"/>
    <property type="match status" value="1"/>
</dbReference>
<dbReference type="Gene3D" id="3.90.850.10">
    <property type="entry name" value="Fumarylacetoacetase-like, C-terminal domain"/>
    <property type="match status" value="1"/>
</dbReference>
<feature type="domain" description="Fumarylacetoacetase-like C-terminal" evidence="3">
    <location>
        <begin position="86"/>
        <end position="283"/>
    </location>
</feature>
<dbReference type="PANTHER" id="PTHR11820">
    <property type="entry name" value="ACYLPYRUVASE"/>
    <property type="match status" value="1"/>
</dbReference>
<organism evidence="4 5">
    <name type="scientific">Halalkalibacter wakoensis JCM 9140</name>
    <dbReference type="NCBI Taxonomy" id="1236970"/>
    <lineage>
        <taxon>Bacteria</taxon>
        <taxon>Bacillati</taxon>
        <taxon>Bacillota</taxon>
        <taxon>Bacilli</taxon>
        <taxon>Bacillales</taxon>
        <taxon>Bacillaceae</taxon>
        <taxon>Halalkalibacter</taxon>
    </lineage>
</organism>
<dbReference type="Proteomes" id="UP000018890">
    <property type="component" value="Unassembled WGS sequence"/>
</dbReference>
<comment type="similarity">
    <text evidence="1">Belongs to the FAH family.</text>
</comment>
<dbReference type="RefSeq" id="WP_034745333.1">
    <property type="nucleotide sequence ID" value="NZ_BAUT01000018.1"/>
</dbReference>
<accession>W4Q2E0</accession>
<sequence length="284" mass="31225">MKLASIKQENKEVAGILTEKGIVLLETVNKQVETEWPLTVFEILETGLLPQLTEWYDSGGLSNIRDDSFIPEVHVTYAPLYRTPRKIWGIGMNYVSVRSELGGLEESDPVFFMKPDTSLIGEQDTIEIPPQSKKTTAEAELAVIIAKTCKNVSEEEVDDVIAGYTTSIDVTAADIHAENPRFIQRAKSFDTFFSFGSVLLTKDEVPNLSSLEVTTKVNGEIHHQNKVKNMICSPRYIVSFLSKVTTLLPGDVIMTGTPGASVIRDGDVVEARISGFPSLTNGVS</sequence>